<keyword evidence="2" id="KW-0813">Transport</keyword>
<accession>E0I4R9</accession>
<keyword evidence="4 9" id="KW-0732">Signal</keyword>
<sequence length="364" mass="38921">MKTKWMKSGVMALALTMMFTLSACGSDDKKESSDEPAKTTTATEDKGEVKGDKKIVIGLSLDTLQEERWQKDRDFFKAEVERLGGEVEVQAANGDDAKQIAQAENLISQGVDLLVVVPHNAEATAAIVEKAHAAGIKVLAYDRLIKNSDVDLYVSFDNEKVGELQAQAILKLAPKGKFVYIGGSETDNNAHLFKQGAFNVLQPLIDSGDIQVVFDQWTKEWNPANALANMENALTANNNGIDAVIAANDGTAGGVIQALTAQGLAGKIPVSGQDAELAAAQRIVEGTQAMTVYKPIKKQAEIAAQMAVKMAKGEDPGADKKLNNGKIDVPSVLLDPIAVDKSNIDATIIADGFHSKEDVYKNVK</sequence>
<evidence type="ECO:0000256" key="5">
    <source>
        <dbReference type="ARBA" id="ARBA00022764"/>
    </source>
</evidence>
<dbReference type="AlphaFoldDB" id="E0I4R9"/>
<dbReference type="PROSITE" id="PS51257">
    <property type="entry name" value="PROKAR_LIPOPROTEIN"/>
    <property type="match status" value="1"/>
</dbReference>
<keyword evidence="3" id="KW-0762">Sugar transport</keyword>
<dbReference type="InterPro" id="IPR025997">
    <property type="entry name" value="SBP_2_dom"/>
</dbReference>
<dbReference type="InterPro" id="IPR013456">
    <property type="entry name" value="XylF"/>
</dbReference>
<feature type="compositionally biased region" description="Basic and acidic residues" evidence="8">
    <location>
        <begin position="26"/>
        <end position="47"/>
    </location>
</feature>
<dbReference type="EMBL" id="AEDD01000001">
    <property type="protein sequence ID" value="EFM12600.1"/>
    <property type="molecule type" value="Genomic_DNA"/>
</dbReference>
<evidence type="ECO:0000256" key="2">
    <source>
        <dbReference type="ARBA" id="ARBA00022448"/>
    </source>
</evidence>
<organism evidence="11 12">
    <name type="scientific">Paenibacillus curdlanolyticus YK9</name>
    <dbReference type="NCBI Taxonomy" id="717606"/>
    <lineage>
        <taxon>Bacteria</taxon>
        <taxon>Bacillati</taxon>
        <taxon>Bacillota</taxon>
        <taxon>Bacilli</taxon>
        <taxon>Bacillales</taxon>
        <taxon>Paenibacillaceae</taxon>
        <taxon>Paenibacillus</taxon>
    </lineage>
</organism>
<evidence type="ECO:0000313" key="12">
    <source>
        <dbReference type="Proteomes" id="UP000005387"/>
    </source>
</evidence>
<dbReference type="GO" id="GO:0048029">
    <property type="term" value="F:monosaccharide binding"/>
    <property type="evidence" value="ECO:0007669"/>
    <property type="project" value="InterPro"/>
</dbReference>
<dbReference type="RefSeq" id="WP_006036129.1">
    <property type="nucleotide sequence ID" value="NZ_AEDD01000001.1"/>
</dbReference>
<dbReference type="NCBIfam" id="TIGR02634">
    <property type="entry name" value="xylF"/>
    <property type="match status" value="1"/>
</dbReference>
<proteinExistence type="predicted"/>
<evidence type="ECO:0000313" key="11">
    <source>
        <dbReference type="EMBL" id="EFM12600.1"/>
    </source>
</evidence>
<dbReference type="STRING" id="717606.PaecuDRAFT_0111"/>
<evidence type="ECO:0000256" key="8">
    <source>
        <dbReference type="SAM" id="MobiDB-lite"/>
    </source>
</evidence>
<dbReference type="OrthoDB" id="9769193at2"/>
<dbReference type="eggNOG" id="COG4213">
    <property type="taxonomic scope" value="Bacteria"/>
</dbReference>
<keyword evidence="5" id="KW-0574">Periplasm</keyword>
<name>E0I4R9_9BACL</name>
<protein>
    <recommendedName>
        <fullName evidence="7">D-xylose-binding periplasmic protein</fullName>
    </recommendedName>
</protein>
<dbReference type="GO" id="GO:0030288">
    <property type="term" value="C:outer membrane-bounded periplasmic space"/>
    <property type="evidence" value="ECO:0007669"/>
    <property type="project" value="TreeGrafter"/>
</dbReference>
<dbReference type="CDD" id="cd19991">
    <property type="entry name" value="PBP1_ABC_xylose_binding"/>
    <property type="match status" value="1"/>
</dbReference>
<gene>
    <name evidence="11" type="ORF">PaecuDRAFT_0111</name>
</gene>
<feature type="chain" id="PRO_5039001113" description="D-xylose-binding periplasmic protein" evidence="9">
    <location>
        <begin position="23"/>
        <end position="364"/>
    </location>
</feature>
<dbReference type="Gene3D" id="3.40.50.2300">
    <property type="match status" value="2"/>
</dbReference>
<evidence type="ECO:0000256" key="7">
    <source>
        <dbReference type="ARBA" id="ARBA00071234"/>
    </source>
</evidence>
<dbReference type="Proteomes" id="UP000005387">
    <property type="component" value="Unassembled WGS sequence"/>
</dbReference>
<dbReference type="InterPro" id="IPR050555">
    <property type="entry name" value="Bact_Solute-Bind_Prot2"/>
</dbReference>
<feature type="signal peptide" evidence="9">
    <location>
        <begin position="1"/>
        <end position="22"/>
    </location>
</feature>
<reference evidence="11 12" key="1">
    <citation type="submission" date="2010-07" db="EMBL/GenBank/DDBJ databases">
        <title>The draft genome of Paenibacillus curdlanolyticus YK9.</title>
        <authorList>
            <consortium name="US DOE Joint Genome Institute (JGI-PGF)"/>
            <person name="Lucas S."/>
            <person name="Copeland A."/>
            <person name="Lapidus A."/>
            <person name="Cheng J.-F."/>
            <person name="Bruce D."/>
            <person name="Goodwin L."/>
            <person name="Pitluck S."/>
            <person name="Land M.L."/>
            <person name="Hauser L."/>
            <person name="Chang Y.-J."/>
            <person name="Jeffries C."/>
            <person name="Anderson I.J."/>
            <person name="Johnson E."/>
            <person name="Loganathan U."/>
            <person name="Mulhopadhyay B."/>
            <person name="Kyrpides N."/>
            <person name="Woyke T.J."/>
        </authorList>
    </citation>
    <scope>NUCLEOTIDE SEQUENCE [LARGE SCALE GENOMIC DNA]</scope>
    <source>
        <strain evidence="11 12">YK9</strain>
    </source>
</reference>
<evidence type="ECO:0000256" key="3">
    <source>
        <dbReference type="ARBA" id="ARBA00022597"/>
    </source>
</evidence>
<evidence type="ECO:0000256" key="4">
    <source>
        <dbReference type="ARBA" id="ARBA00022729"/>
    </source>
</evidence>
<evidence type="ECO:0000256" key="6">
    <source>
        <dbReference type="ARBA" id="ARBA00054884"/>
    </source>
</evidence>
<evidence type="ECO:0000259" key="10">
    <source>
        <dbReference type="Pfam" id="PF13407"/>
    </source>
</evidence>
<feature type="region of interest" description="Disordered" evidence="8">
    <location>
        <begin position="25"/>
        <end position="47"/>
    </location>
</feature>
<dbReference type="InterPro" id="IPR028082">
    <property type="entry name" value="Peripla_BP_I"/>
</dbReference>
<dbReference type="Pfam" id="PF13407">
    <property type="entry name" value="Peripla_BP_4"/>
    <property type="match status" value="1"/>
</dbReference>
<dbReference type="SUPFAM" id="SSF53822">
    <property type="entry name" value="Periplasmic binding protein-like I"/>
    <property type="match status" value="1"/>
</dbReference>
<dbReference type="FunFam" id="3.40.50.2300:FF:000078">
    <property type="entry name" value="D-xylose ABC transporter substrate-binding protein"/>
    <property type="match status" value="1"/>
</dbReference>
<comment type="subcellular location">
    <subcellularLocation>
        <location evidence="1">Periplasm</location>
    </subcellularLocation>
</comment>
<dbReference type="PANTHER" id="PTHR30036">
    <property type="entry name" value="D-XYLOSE-BINDING PERIPLASMIC PROTEIN"/>
    <property type="match status" value="1"/>
</dbReference>
<evidence type="ECO:0000256" key="9">
    <source>
        <dbReference type="SAM" id="SignalP"/>
    </source>
</evidence>
<feature type="domain" description="Periplasmic binding protein" evidence="10">
    <location>
        <begin position="57"/>
        <end position="314"/>
    </location>
</feature>
<comment type="function">
    <text evidence="6">Involved in the high-affinity D-xylose membrane transport system. Binds with high affinity to xylose.</text>
</comment>
<evidence type="ECO:0000256" key="1">
    <source>
        <dbReference type="ARBA" id="ARBA00004418"/>
    </source>
</evidence>
<keyword evidence="12" id="KW-1185">Reference proteome</keyword>
<dbReference type="GO" id="GO:0015753">
    <property type="term" value="P:D-xylose transmembrane transport"/>
    <property type="evidence" value="ECO:0007669"/>
    <property type="project" value="InterPro"/>
</dbReference>
<dbReference type="PANTHER" id="PTHR30036:SF1">
    <property type="entry name" value="D-XYLOSE-BINDING PERIPLASMIC PROTEIN"/>
    <property type="match status" value="1"/>
</dbReference>